<dbReference type="CDD" id="cd02007">
    <property type="entry name" value="TPP_DXS"/>
    <property type="match status" value="1"/>
</dbReference>
<keyword evidence="8 11" id="KW-0786">Thiamine pyrophosphate</keyword>
<comment type="similarity">
    <text evidence="2 11">Belongs to the transketolase family. DXPS subfamily.</text>
</comment>
<evidence type="ECO:0000256" key="7">
    <source>
        <dbReference type="ARBA" id="ARBA00022977"/>
    </source>
</evidence>
<feature type="binding site" evidence="11">
    <location>
        <position position="175"/>
    </location>
    <ligand>
        <name>Mg(2+)</name>
        <dbReference type="ChEBI" id="CHEBI:18420"/>
    </ligand>
</feature>
<dbReference type="NCBIfam" id="NF003933">
    <property type="entry name" value="PRK05444.2-2"/>
    <property type="match status" value="1"/>
</dbReference>
<feature type="binding site" evidence="11">
    <location>
        <begin position="146"/>
        <end position="147"/>
    </location>
    <ligand>
        <name>thiamine diphosphate</name>
        <dbReference type="ChEBI" id="CHEBI:58937"/>
    </ligand>
</feature>
<evidence type="ECO:0000256" key="9">
    <source>
        <dbReference type="ARBA" id="ARBA00023229"/>
    </source>
</evidence>
<evidence type="ECO:0000256" key="2">
    <source>
        <dbReference type="ARBA" id="ARBA00011081"/>
    </source>
</evidence>
<dbReference type="RefSeq" id="WP_090970729.1">
    <property type="nucleotide sequence ID" value="NZ_FNRT01000002.1"/>
</dbReference>
<dbReference type="Proteomes" id="UP000198742">
    <property type="component" value="Unassembled WGS sequence"/>
</dbReference>
<name>A0A1H4XK91_9ACTN</name>
<dbReference type="InterPro" id="IPR009014">
    <property type="entry name" value="Transketo_C/PFOR_II"/>
</dbReference>
<dbReference type="SUPFAM" id="SSF52518">
    <property type="entry name" value="Thiamin diphosphate-binding fold (THDP-binding)"/>
    <property type="match status" value="2"/>
</dbReference>
<comment type="pathway">
    <text evidence="1 11">Metabolic intermediate biosynthesis; 1-deoxy-D-xylulose 5-phosphate biosynthesis; 1-deoxy-D-xylulose 5-phosphate from D-glyceraldehyde 3-phosphate and pyruvate: step 1/1.</text>
</comment>
<dbReference type="NCBIfam" id="TIGR00204">
    <property type="entry name" value="dxs"/>
    <property type="match status" value="1"/>
</dbReference>
<dbReference type="InterPro" id="IPR005477">
    <property type="entry name" value="Dxylulose-5-P_synthase"/>
</dbReference>
<evidence type="ECO:0000256" key="8">
    <source>
        <dbReference type="ARBA" id="ARBA00023052"/>
    </source>
</evidence>
<dbReference type="FunFam" id="3.40.50.920:FF:000002">
    <property type="entry name" value="1-deoxy-D-xylulose-5-phosphate synthase"/>
    <property type="match status" value="1"/>
</dbReference>
<gene>
    <name evidence="11" type="primary">dxs</name>
    <name evidence="13" type="ORF">SAMN04489844_3583</name>
</gene>
<comment type="catalytic activity">
    <reaction evidence="11">
        <text>D-glyceraldehyde 3-phosphate + pyruvate + H(+) = 1-deoxy-D-xylulose 5-phosphate + CO2</text>
        <dbReference type="Rhea" id="RHEA:12605"/>
        <dbReference type="ChEBI" id="CHEBI:15361"/>
        <dbReference type="ChEBI" id="CHEBI:15378"/>
        <dbReference type="ChEBI" id="CHEBI:16526"/>
        <dbReference type="ChEBI" id="CHEBI:57792"/>
        <dbReference type="ChEBI" id="CHEBI:59776"/>
        <dbReference type="EC" id="2.2.1.7"/>
    </reaction>
</comment>
<dbReference type="PANTHER" id="PTHR43322:SF5">
    <property type="entry name" value="1-DEOXY-D-XYLULOSE-5-PHOSPHATE SYNTHASE, CHLOROPLASTIC"/>
    <property type="match status" value="1"/>
</dbReference>
<dbReference type="Gene3D" id="3.40.50.920">
    <property type="match status" value="1"/>
</dbReference>
<feature type="binding site" evidence="11">
    <location>
        <position position="145"/>
    </location>
    <ligand>
        <name>Mg(2+)</name>
        <dbReference type="ChEBI" id="CHEBI:18420"/>
    </ligand>
</feature>
<evidence type="ECO:0000259" key="12">
    <source>
        <dbReference type="SMART" id="SM00861"/>
    </source>
</evidence>
<dbReference type="GO" id="GO:0005829">
    <property type="term" value="C:cytosol"/>
    <property type="evidence" value="ECO:0007669"/>
    <property type="project" value="TreeGrafter"/>
</dbReference>
<dbReference type="GO" id="GO:0019288">
    <property type="term" value="P:isopentenyl diphosphate biosynthetic process, methylerythritol 4-phosphate pathway"/>
    <property type="evidence" value="ECO:0007669"/>
    <property type="project" value="TreeGrafter"/>
</dbReference>
<evidence type="ECO:0000256" key="3">
    <source>
        <dbReference type="ARBA" id="ARBA00011738"/>
    </source>
</evidence>
<dbReference type="GO" id="GO:0008661">
    <property type="term" value="F:1-deoxy-D-xylulose-5-phosphate synthase activity"/>
    <property type="evidence" value="ECO:0007669"/>
    <property type="project" value="UniProtKB-UniRule"/>
</dbReference>
<evidence type="ECO:0000313" key="13">
    <source>
        <dbReference type="EMBL" id="SED05935.1"/>
    </source>
</evidence>
<dbReference type="Pfam" id="PF02780">
    <property type="entry name" value="Transketolase_C"/>
    <property type="match status" value="1"/>
</dbReference>
<dbReference type="AlphaFoldDB" id="A0A1H4XK91"/>
<keyword evidence="6 11" id="KW-0460">Magnesium</keyword>
<accession>A0A1H4XK91</accession>
<dbReference type="UniPathway" id="UPA00064">
    <property type="reaction ID" value="UER00091"/>
</dbReference>
<dbReference type="InterPro" id="IPR020826">
    <property type="entry name" value="Transketolase_BS"/>
</dbReference>
<keyword evidence="9 11" id="KW-0414">Isoprene biosynthesis</keyword>
<comment type="function">
    <text evidence="10 11">Catalyzes the acyloin condensation reaction between C atoms 2 and 3 of pyruvate and glyceraldehyde 3-phosphate to yield 1-deoxy-D-xylulose-5-phosphate (DXP).</text>
</comment>
<evidence type="ECO:0000256" key="4">
    <source>
        <dbReference type="ARBA" id="ARBA00022679"/>
    </source>
</evidence>
<evidence type="ECO:0000256" key="6">
    <source>
        <dbReference type="ARBA" id="ARBA00022842"/>
    </source>
</evidence>
<dbReference type="InterPro" id="IPR033248">
    <property type="entry name" value="Transketolase_C"/>
</dbReference>
<keyword evidence="5 11" id="KW-0479">Metal-binding</keyword>
<feature type="binding site" evidence="11">
    <location>
        <begin position="114"/>
        <end position="116"/>
    </location>
    <ligand>
        <name>thiamine diphosphate</name>
        <dbReference type="ChEBI" id="CHEBI:58937"/>
    </ligand>
</feature>
<dbReference type="InterPro" id="IPR005475">
    <property type="entry name" value="Transketolase-like_Pyr-bd"/>
</dbReference>
<dbReference type="FunFam" id="3.40.50.970:FF:000005">
    <property type="entry name" value="1-deoxy-D-xylulose-5-phosphate synthase"/>
    <property type="match status" value="1"/>
</dbReference>
<dbReference type="PANTHER" id="PTHR43322">
    <property type="entry name" value="1-D-DEOXYXYLULOSE 5-PHOSPHATE SYNTHASE-RELATED"/>
    <property type="match status" value="1"/>
</dbReference>
<evidence type="ECO:0000256" key="1">
    <source>
        <dbReference type="ARBA" id="ARBA00004980"/>
    </source>
</evidence>
<dbReference type="EMBL" id="FNRT01000002">
    <property type="protein sequence ID" value="SED05935.1"/>
    <property type="molecule type" value="Genomic_DNA"/>
</dbReference>
<feature type="binding site" evidence="11">
    <location>
        <position position="286"/>
    </location>
    <ligand>
        <name>thiamine diphosphate</name>
        <dbReference type="ChEBI" id="CHEBI:58937"/>
    </ligand>
</feature>
<comment type="subunit">
    <text evidence="3 11">Homodimer.</text>
</comment>
<dbReference type="OrthoDB" id="9803371at2"/>
<dbReference type="PROSITE" id="PS00802">
    <property type="entry name" value="TRANSKETOLASE_2"/>
    <property type="match status" value="1"/>
</dbReference>
<dbReference type="GO" id="GO:0009228">
    <property type="term" value="P:thiamine biosynthetic process"/>
    <property type="evidence" value="ECO:0007669"/>
    <property type="project" value="UniProtKB-UniRule"/>
</dbReference>
<dbReference type="Pfam" id="PF13292">
    <property type="entry name" value="DXP_synthase_N"/>
    <property type="match status" value="1"/>
</dbReference>
<proteinExistence type="inferred from homology"/>
<comment type="cofactor">
    <cofactor evidence="11">
        <name>Mg(2+)</name>
        <dbReference type="ChEBI" id="CHEBI:18420"/>
    </cofactor>
    <text evidence="11">Binds 1 Mg(2+) ion per subunit.</text>
</comment>
<evidence type="ECO:0000313" key="14">
    <source>
        <dbReference type="Proteomes" id="UP000198742"/>
    </source>
</evidence>
<dbReference type="InterPro" id="IPR029061">
    <property type="entry name" value="THDP-binding"/>
</dbReference>
<evidence type="ECO:0000256" key="10">
    <source>
        <dbReference type="ARBA" id="ARBA00055605"/>
    </source>
</evidence>
<keyword evidence="7 11" id="KW-0784">Thiamine biosynthesis</keyword>
<feature type="binding site" evidence="11">
    <location>
        <position position="175"/>
    </location>
    <ligand>
        <name>thiamine diphosphate</name>
        <dbReference type="ChEBI" id="CHEBI:58937"/>
    </ligand>
</feature>
<dbReference type="HAMAP" id="MF_00315">
    <property type="entry name" value="DXP_synth"/>
    <property type="match status" value="1"/>
</dbReference>
<dbReference type="Gene3D" id="3.40.50.970">
    <property type="match status" value="2"/>
</dbReference>
<organism evidence="13 14">
    <name type="scientific">Nocardioides exalbidus</name>
    <dbReference type="NCBI Taxonomy" id="402596"/>
    <lineage>
        <taxon>Bacteria</taxon>
        <taxon>Bacillati</taxon>
        <taxon>Actinomycetota</taxon>
        <taxon>Actinomycetes</taxon>
        <taxon>Propionibacteriales</taxon>
        <taxon>Nocardioidaceae</taxon>
        <taxon>Nocardioides</taxon>
    </lineage>
</organism>
<reference evidence="14" key="1">
    <citation type="submission" date="2016-10" db="EMBL/GenBank/DDBJ databases">
        <authorList>
            <person name="Varghese N."/>
            <person name="Submissions S."/>
        </authorList>
    </citation>
    <scope>NUCLEOTIDE SEQUENCE [LARGE SCALE GENOMIC DNA]</scope>
    <source>
        <strain evidence="14">DSM 22017</strain>
    </source>
</reference>
<dbReference type="Pfam" id="PF02779">
    <property type="entry name" value="Transket_pyr"/>
    <property type="match status" value="1"/>
</dbReference>
<dbReference type="EC" id="2.2.1.7" evidence="11"/>
<dbReference type="GO" id="GO:0000287">
    <property type="term" value="F:magnesium ion binding"/>
    <property type="evidence" value="ECO:0007669"/>
    <property type="project" value="UniProtKB-UniRule"/>
</dbReference>
<dbReference type="CDD" id="cd07033">
    <property type="entry name" value="TPP_PYR_DXS_TK_like"/>
    <property type="match status" value="1"/>
</dbReference>
<dbReference type="GO" id="GO:0016114">
    <property type="term" value="P:terpenoid biosynthetic process"/>
    <property type="evidence" value="ECO:0007669"/>
    <property type="project" value="UniProtKB-UniRule"/>
</dbReference>
<feature type="binding site" evidence="11">
    <location>
        <position position="366"/>
    </location>
    <ligand>
        <name>thiamine diphosphate</name>
        <dbReference type="ChEBI" id="CHEBI:58937"/>
    </ligand>
</feature>
<dbReference type="GO" id="GO:0030976">
    <property type="term" value="F:thiamine pyrophosphate binding"/>
    <property type="evidence" value="ECO:0007669"/>
    <property type="project" value="UniProtKB-UniRule"/>
</dbReference>
<sequence length="634" mass="67710">MALLDSIASPSDLHGLSADQLDQLAAEIRDLMIRTVATNSGHLGPNLGVVELTLAIHRVFDSPRDRVVFDTGHQSYVHKLVTGRHADFGTLRKEGGVSGYPSQAESEHDIVENSHASTSLSYADGLAKAYAIRGEDRHVVAVIGDGALTGGMAWEALNNIAIAKDSRLVIVVNDNERSYTPTIGGLATALTALRTNPRYEQVLDLVKKRLNAVPGVGHAAYDALHAVKKGMKDALAPQGLFEDLGLKYVGPVDGHDRAAMEQALANAKRFDGPVIVHAITRKGQGYDPALRHEADQFHAPGPFDVQTGAEKPKGKIWTDHFSEAILEVGARRDDVVAVTAAMMHPVGLDAFAQKYPERTFDVGIAEQHAVTSAAGLAMGGLHPVFAVYATFLNRAFDQVLMDVALHRCGVTFVLDRSGVTGDDGASHNGMWDMSILQVVPGLELAAPRDVTRLRELLDEAVLVEDRPTVVRFPKGPPPADVPAIDRAGRADVLVREGEQDVLLVAVGSMATTAVEVASRLTDQGIGVTVVDPRWVKPVDPAIVALAAEHRLVVSVEDNGRVGGCGAVLLQTLNDAGVRTPFRLHGIPQEFLDHAKRDAILARIGLDAPTLAREIVADVAALDRGLSLVEVDHPA</sequence>
<feature type="binding site" evidence="11">
    <location>
        <position position="73"/>
    </location>
    <ligand>
        <name>thiamine diphosphate</name>
        <dbReference type="ChEBI" id="CHEBI:58937"/>
    </ligand>
</feature>
<keyword evidence="14" id="KW-1185">Reference proteome</keyword>
<evidence type="ECO:0000256" key="5">
    <source>
        <dbReference type="ARBA" id="ARBA00022723"/>
    </source>
</evidence>
<dbReference type="STRING" id="402596.SAMN04489844_3583"/>
<dbReference type="SMART" id="SM00861">
    <property type="entry name" value="Transket_pyr"/>
    <property type="match status" value="1"/>
</dbReference>
<dbReference type="SUPFAM" id="SSF52922">
    <property type="entry name" value="TK C-terminal domain-like"/>
    <property type="match status" value="1"/>
</dbReference>
<protein>
    <recommendedName>
        <fullName evidence="11">1-deoxy-D-xylulose-5-phosphate synthase</fullName>
        <ecNumber evidence="11">2.2.1.7</ecNumber>
    </recommendedName>
    <alternativeName>
        <fullName evidence="11">1-deoxyxylulose-5-phosphate synthase</fullName>
        <shortName evidence="11">DXP synthase</shortName>
        <shortName evidence="11">DXPS</shortName>
    </alternativeName>
</protein>
<keyword evidence="4 11" id="KW-0808">Transferase</keyword>
<comment type="cofactor">
    <cofactor evidence="11">
        <name>thiamine diphosphate</name>
        <dbReference type="ChEBI" id="CHEBI:58937"/>
    </cofactor>
    <text evidence="11">Binds 1 thiamine pyrophosphate per subunit.</text>
</comment>
<feature type="domain" description="Transketolase-like pyrimidine-binding" evidence="12">
    <location>
        <begin position="315"/>
        <end position="479"/>
    </location>
</feature>
<evidence type="ECO:0000256" key="11">
    <source>
        <dbReference type="HAMAP-Rule" id="MF_00315"/>
    </source>
</evidence>